<keyword evidence="12 17" id="KW-0472">Membrane</keyword>
<evidence type="ECO:0000256" key="15">
    <source>
        <dbReference type="ARBA" id="ARBA00047816"/>
    </source>
</evidence>
<dbReference type="PANTHER" id="PTHR22888">
    <property type="entry name" value="CYTOCHROME C OXIDASE, SUBUNIT II"/>
    <property type="match status" value="1"/>
</dbReference>
<evidence type="ECO:0000256" key="7">
    <source>
        <dbReference type="ARBA" id="ARBA00022723"/>
    </source>
</evidence>
<dbReference type="GO" id="GO:0042773">
    <property type="term" value="P:ATP synthesis coupled electron transport"/>
    <property type="evidence" value="ECO:0007669"/>
    <property type="project" value="TreeGrafter"/>
</dbReference>
<dbReference type="InterPro" id="IPR045187">
    <property type="entry name" value="CcO_II"/>
</dbReference>
<gene>
    <name evidence="19" type="ordered locus">Intca_1989</name>
</gene>
<dbReference type="PANTHER" id="PTHR22888:SF9">
    <property type="entry name" value="CYTOCHROME C OXIDASE SUBUNIT 2"/>
    <property type="match status" value="1"/>
</dbReference>
<dbReference type="AlphaFoldDB" id="E6SCC1"/>
<reference evidence="19 20" key="1">
    <citation type="journal article" date="2010" name="Stand. Genomic Sci.">
        <title>Complete genome sequence of Intrasporangium calvum type strain (7 KIP).</title>
        <authorList>
            <person name="Del Rio T.G."/>
            <person name="Chertkov O."/>
            <person name="Yasawong M."/>
            <person name="Lucas S."/>
            <person name="Deshpande S."/>
            <person name="Cheng J.F."/>
            <person name="Detter C."/>
            <person name="Tapia R."/>
            <person name="Han C."/>
            <person name="Goodwin L."/>
            <person name="Pitluck S."/>
            <person name="Liolios K."/>
            <person name="Ivanova N."/>
            <person name="Mavromatis K."/>
            <person name="Pati A."/>
            <person name="Chen A."/>
            <person name="Palaniappan K."/>
            <person name="Land M."/>
            <person name="Hauser L."/>
            <person name="Chang Y.J."/>
            <person name="Jeffries C.D."/>
            <person name="Rohde M."/>
            <person name="Pukall R."/>
            <person name="Sikorski J."/>
            <person name="Goker M."/>
            <person name="Woyke T."/>
            <person name="Bristow J."/>
            <person name="Eisen J.A."/>
            <person name="Markowitz V."/>
            <person name="Hugenholtz P."/>
            <person name="Kyrpides N.C."/>
            <person name="Klenk H.P."/>
            <person name="Lapidus A."/>
        </authorList>
    </citation>
    <scope>NUCLEOTIDE SEQUENCE [LARGE SCALE GENOMIC DNA]</scope>
    <source>
        <strain evidence="20">ATCC 23552 / DSM 43043 / JCM 3097 / NBRC 12989 / 7 KIP</strain>
    </source>
</reference>
<dbReference type="Gene3D" id="1.10.287.90">
    <property type="match status" value="1"/>
</dbReference>
<organism evidence="19 20">
    <name type="scientific">Intrasporangium calvum (strain ATCC 23552 / DSM 43043 / JCM 3097 / NBRC 12989 / NCIMB 10167 / NRRL B-3866 / 7 KIP)</name>
    <dbReference type="NCBI Taxonomy" id="710696"/>
    <lineage>
        <taxon>Bacteria</taxon>
        <taxon>Bacillati</taxon>
        <taxon>Actinomycetota</taxon>
        <taxon>Actinomycetes</taxon>
        <taxon>Micrococcales</taxon>
        <taxon>Intrasporangiaceae</taxon>
        <taxon>Intrasporangium</taxon>
    </lineage>
</organism>
<comment type="function">
    <text evidence="13">Subunits I and II form the functional core of the enzyme complex. Electrons originating in cytochrome c are transferred via heme a and Cu(A) to the binuclear center formed by heme a3 and Cu(B).</text>
</comment>
<evidence type="ECO:0000256" key="6">
    <source>
        <dbReference type="ARBA" id="ARBA00022692"/>
    </source>
</evidence>
<evidence type="ECO:0000259" key="18">
    <source>
        <dbReference type="PROSITE" id="PS50857"/>
    </source>
</evidence>
<dbReference type="RefSeq" id="WP_013492815.1">
    <property type="nucleotide sequence ID" value="NC_014830.1"/>
</dbReference>
<dbReference type="Proteomes" id="UP000008914">
    <property type="component" value="Chromosome"/>
</dbReference>
<dbReference type="Pfam" id="PF00116">
    <property type="entry name" value="COX2"/>
    <property type="match status" value="1"/>
</dbReference>
<protein>
    <recommendedName>
        <fullName evidence="3">cytochrome-c oxidase</fullName>
        <ecNumber evidence="3">7.1.1.9</ecNumber>
    </recommendedName>
    <alternativeName>
        <fullName evidence="14">Cytochrome aa3 subunit 2</fullName>
    </alternativeName>
</protein>
<evidence type="ECO:0000256" key="3">
    <source>
        <dbReference type="ARBA" id="ARBA00012949"/>
    </source>
</evidence>
<dbReference type="GO" id="GO:0004129">
    <property type="term" value="F:cytochrome-c oxidase activity"/>
    <property type="evidence" value="ECO:0007669"/>
    <property type="project" value="UniProtKB-EC"/>
</dbReference>
<dbReference type="GO" id="GO:0016491">
    <property type="term" value="F:oxidoreductase activity"/>
    <property type="evidence" value="ECO:0007669"/>
    <property type="project" value="InterPro"/>
</dbReference>
<dbReference type="STRING" id="710696.Intca_1989"/>
<evidence type="ECO:0000313" key="19">
    <source>
        <dbReference type="EMBL" id="ADU48500.1"/>
    </source>
</evidence>
<evidence type="ECO:0000256" key="4">
    <source>
        <dbReference type="ARBA" id="ARBA00022448"/>
    </source>
</evidence>
<keyword evidence="4" id="KW-0813">Transport</keyword>
<comment type="catalytic activity">
    <reaction evidence="15">
        <text>4 Fe(II)-[cytochrome c] + O2 + 8 H(+)(in) = 4 Fe(III)-[cytochrome c] + 2 H2O + 4 H(+)(out)</text>
        <dbReference type="Rhea" id="RHEA:11436"/>
        <dbReference type="Rhea" id="RHEA-COMP:10350"/>
        <dbReference type="Rhea" id="RHEA-COMP:14399"/>
        <dbReference type="ChEBI" id="CHEBI:15377"/>
        <dbReference type="ChEBI" id="CHEBI:15378"/>
        <dbReference type="ChEBI" id="CHEBI:15379"/>
        <dbReference type="ChEBI" id="CHEBI:29033"/>
        <dbReference type="ChEBI" id="CHEBI:29034"/>
        <dbReference type="EC" id="7.1.1.9"/>
    </reaction>
</comment>
<proteinExistence type="inferred from homology"/>
<dbReference type="Gene3D" id="2.60.40.420">
    <property type="entry name" value="Cupredoxins - blue copper proteins"/>
    <property type="match status" value="1"/>
</dbReference>
<dbReference type="SUPFAM" id="SSF81464">
    <property type="entry name" value="Cytochrome c oxidase subunit II-like, transmembrane region"/>
    <property type="match status" value="1"/>
</dbReference>
<feature type="compositionally biased region" description="Basic and acidic residues" evidence="16">
    <location>
        <begin position="1"/>
        <end position="11"/>
    </location>
</feature>
<feature type="transmembrane region" description="Helical" evidence="17">
    <location>
        <begin position="28"/>
        <end position="46"/>
    </location>
</feature>
<evidence type="ECO:0000256" key="9">
    <source>
        <dbReference type="ARBA" id="ARBA00022982"/>
    </source>
</evidence>
<dbReference type="NCBIfam" id="TIGR02866">
    <property type="entry name" value="CoxB"/>
    <property type="match status" value="1"/>
</dbReference>
<dbReference type="InterPro" id="IPR001505">
    <property type="entry name" value="Copper_CuA"/>
</dbReference>
<dbReference type="SUPFAM" id="SSF49503">
    <property type="entry name" value="Cupredoxins"/>
    <property type="match status" value="1"/>
</dbReference>
<dbReference type="KEGG" id="ica:Intca_1989"/>
<dbReference type="InterPro" id="IPR014222">
    <property type="entry name" value="Cyt_c_oxidase_su2"/>
</dbReference>
<evidence type="ECO:0000256" key="17">
    <source>
        <dbReference type="SAM" id="Phobius"/>
    </source>
</evidence>
<dbReference type="eggNOG" id="COG1622">
    <property type="taxonomic scope" value="Bacteria"/>
</dbReference>
<dbReference type="EC" id="7.1.1.9" evidence="3"/>
<evidence type="ECO:0000256" key="14">
    <source>
        <dbReference type="ARBA" id="ARBA00031399"/>
    </source>
</evidence>
<dbReference type="CDD" id="cd13919">
    <property type="entry name" value="CuRO_HCO_II_like_5"/>
    <property type="match status" value="1"/>
</dbReference>
<dbReference type="GO" id="GO:0016020">
    <property type="term" value="C:membrane"/>
    <property type="evidence" value="ECO:0007669"/>
    <property type="project" value="UniProtKB-SubCell"/>
</dbReference>
<evidence type="ECO:0000256" key="12">
    <source>
        <dbReference type="ARBA" id="ARBA00023136"/>
    </source>
</evidence>
<feature type="region of interest" description="Disordered" evidence="16">
    <location>
        <begin position="1"/>
        <end position="21"/>
    </location>
</feature>
<evidence type="ECO:0000256" key="10">
    <source>
        <dbReference type="ARBA" id="ARBA00022989"/>
    </source>
</evidence>
<keyword evidence="6 17" id="KW-0812">Transmembrane</keyword>
<accession>E6SCC1</accession>
<dbReference type="EMBL" id="CP002343">
    <property type="protein sequence ID" value="ADU48500.1"/>
    <property type="molecule type" value="Genomic_DNA"/>
</dbReference>
<name>E6SCC1_INTC7</name>
<dbReference type="InterPro" id="IPR036257">
    <property type="entry name" value="Cyt_c_oxidase_su2_TM_sf"/>
</dbReference>
<comment type="similarity">
    <text evidence="2">Belongs to the cytochrome c oxidase subunit 2 family.</text>
</comment>
<feature type="domain" description="Cytochrome oxidase subunit II copper A binding" evidence="18">
    <location>
        <begin position="142"/>
        <end position="270"/>
    </location>
</feature>
<dbReference type="PROSITE" id="PS00078">
    <property type="entry name" value="COX2"/>
    <property type="match status" value="1"/>
</dbReference>
<evidence type="ECO:0000256" key="8">
    <source>
        <dbReference type="ARBA" id="ARBA00022967"/>
    </source>
</evidence>
<dbReference type="PROSITE" id="PS50857">
    <property type="entry name" value="COX2_CUA"/>
    <property type="match status" value="1"/>
</dbReference>
<dbReference type="PRINTS" id="PR01166">
    <property type="entry name" value="CYCOXIDASEII"/>
</dbReference>
<keyword evidence="11" id="KW-0186">Copper</keyword>
<keyword evidence="10 17" id="KW-1133">Transmembrane helix</keyword>
<keyword evidence="9" id="KW-0249">Electron transport</keyword>
<keyword evidence="8" id="KW-1278">Translocase</keyword>
<evidence type="ECO:0000256" key="5">
    <source>
        <dbReference type="ARBA" id="ARBA00022660"/>
    </source>
</evidence>
<keyword evidence="20" id="KW-1185">Reference proteome</keyword>
<evidence type="ECO:0000256" key="1">
    <source>
        <dbReference type="ARBA" id="ARBA00004141"/>
    </source>
</evidence>
<dbReference type="GO" id="GO:0005507">
    <property type="term" value="F:copper ion binding"/>
    <property type="evidence" value="ECO:0007669"/>
    <property type="project" value="InterPro"/>
</dbReference>
<dbReference type="HOGENOM" id="CLU_036876_3_0_11"/>
<dbReference type="InterPro" id="IPR008972">
    <property type="entry name" value="Cupredoxin"/>
</dbReference>
<feature type="transmembrane region" description="Helical" evidence="17">
    <location>
        <begin position="66"/>
        <end position="89"/>
    </location>
</feature>
<feature type="transmembrane region" description="Helical" evidence="17">
    <location>
        <begin position="110"/>
        <end position="130"/>
    </location>
</feature>
<evidence type="ECO:0000256" key="2">
    <source>
        <dbReference type="ARBA" id="ARBA00007866"/>
    </source>
</evidence>
<evidence type="ECO:0000256" key="11">
    <source>
        <dbReference type="ARBA" id="ARBA00023008"/>
    </source>
</evidence>
<evidence type="ECO:0000313" key="20">
    <source>
        <dbReference type="Proteomes" id="UP000008914"/>
    </source>
</evidence>
<comment type="subcellular location">
    <subcellularLocation>
        <location evidence="1">Membrane</location>
        <topology evidence="1">Multi-pass membrane protein</topology>
    </subcellularLocation>
</comment>
<keyword evidence="5" id="KW-0679">Respiratory chain</keyword>
<sequence length="306" mass="34023">MHLVPEHEDTPVRTATPASSGRRRGLRLAGLATVSAVALAGCQGQVSNGFMPQAISDSGERVTDLWVGSWIAVLAVGMITWGLMLYAAVRFRRRKGDDTLPVQLRYNVPVELLYTIIPVFMVAVFFYYTARDEAALTDNSKTPDVTISVVGKQWSWDFNYVDSDVYETGVHTQLTGEEGTREQMPVLYLPVNQRVQFVLNSRDVIHSFWVPAFMTKLDMIPGKTNRLQIVPTQTGEFQGKCAELCGAYHSEMLFMVKVVSQEEYDQQMARLAELGQTGQLPVDASREDLVKGDAELIPEPARTGSN</sequence>
<evidence type="ECO:0000256" key="16">
    <source>
        <dbReference type="SAM" id="MobiDB-lite"/>
    </source>
</evidence>
<dbReference type="InterPro" id="IPR002429">
    <property type="entry name" value="CcO_II-like_C"/>
</dbReference>
<evidence type="ECO:0000256" key="13">
    <source>
        <dbReference type="ARBA" id="ARBA00024688"/>
    </source>
</evidence>
<keyword evidence="7" id="KW-0479">Metal-binding</keyword>